<protein>
    <recommendedName>
        <fullName evidence="5">Protein BatD</fullName>
    </recommendedName>
</protein>
<dbReference type="EMBL" id="VBOV01000053">
    <property type="protein sequence ID" value="TMQ61059.1"/>
    <property type="molecule type" value="Genomic_DNA"/>
</dbReference>
<evidence type="ECO:0000256" key="1">
    <source>
        <dbReference type="SAM" id="Phobius"/>
    </source>
</evidence>
<evidence type="ECO:0000256" key="2">
    <source>
        <dbReference type="SAM" id="SignalP"/>
    </source>
</evidence>
<keyword evidence="1" id="KW-0812">Transmembrane</keyword>
<feature type="signal peptide" evidence="2">
    <location>
        <begin position="1"/>
        <end position="24"/>
    </location>
</feature>
<dbReference type="AlphaFoldDB" id="A0A538TBP9"/>
<gene>
    <name evidence="3" type="ORF">E6K75_02110</name>
</gene>
<comment type="caution">
    <text evidence="3">The sequence shown here is derived from an EMBL/GenBank/DDBJ whole genome shotgun (WGS) entry which is preliminary data.</text>
</comment>
<feature type="chain" id="PRO_5021746053" description="Protein BatD" evidence="2">
    <location>
        <begin position="25"/>
        <end position="323"/>
    </location>
</feature>
<feature type="transmembrane region" description="Helical" evidence="1">
    <location>
        <begin position="177"/>
        <end position="198"/>
    </location>
</feature>
<evidence type="ECO:0000313" key="3">
    <source>
        <dbReference type="EMBL" id="TMQ61059.1"/>
    </source>
</evidence>
<dbReference type="Proteomes" id="UP000320913">
    <property type="component" value="Unassembled WGS sequence"/>
</dbReference>
<sequence>MFPADRFASRAALLATILCVLAHAGCARPGAPRRVVEREESAGKMRVRLRSELKPARATLGDRVTWRLTATLDGGASPGTLLLGATPASVELEAMRPPSQRSEPHGLVWSREFLLRVFDLGAIELPGAALPVSAAGKTDTLEFPRDTLFVDSLTQTSTGALRPDRGPITPPLRPLDYAVAAIAALLAILAIVLLIRWIRGRRKRGAARAAAPPPEPPESVYLRALDDLGGKIGSLPRDVFYDELSQALRAYVRSVTGIPAHDLTTTELERELARDGRVRAEGRKAVLETLRRADLAKFGRFEDAEAEAKSILREARSISGNLL</sequence>
<evidence type="ECO:0008006" key="5">
    <source>
        <dbReference type="Google" id="ProtNLM"/>
    </source>
</evidence>
<proteinExistence type="predicted"/>
<organism evidence="3 4">
    <name type="scientific">Eiseniibacteriota bacterium</name>
    <dbReference type="NCBI Taxonomy" id="2212470"/>
    <lineage>
        <taxon>Bacteria</taxon>
        <taxon>Candidatus Eiseniibacteriota</taxon>
    </lineage>
</organism>
<name>A0A538TBP9_UNCEI</name>
<evidence type="ECO:0000313" key="4">
    <source>
        <dbReference type="Proteomes" id="UP000320913"/>
    </source>
</evidence>
<keyword evidence="1" id="KW-0472">Membrane</keyword>
<keyword evidence="2" id="KW-0732">Signal</keyword>
<reference evidence="3 4" key="1">
    <citation type="journal article" date="2019" name="Nat. Microbiol.">
        <title>Mediterranean grassland soil C-N compound turnover is dependent on rainfall and depth, and is mediated by genomically divergent microorganisms.</title>
        <authorList>
            <person name="Diamond S."/>
            <person name="Andeer P.F."/>
            <person name="Li Z."/>
            <person name="Crits-Christoph A."/>
            <person name="Burstein D."/>
            <person name="Anantharaman K."/>
            <person name="Lane K.R."/>
            <person name="Thomas B.C."/>
            <person name="Pan C."/>
            <person name="Northen T.R."/>
            <person name="Banfield J.F."/>
        </authorList>
    </citation>
    <scope>NUCLEOTIDE SEQUENCE [LARGE SCALE GENOMIC DNA]</scope>
    <source>
        <strain evidence="3">WS_5</strain>
    </source>
</reference>
<keyword evidence="1" id="KW-1133">Transmembrane helix</keyword>
<accession>A0A538TBP9</accession>